<proteinExistence type="predicted"/>
<accession>A0A1G8P886</accession>
<evidence type="ECO:0000313" key="2">
    <source>
        <dbReference type="Proteomes" id="UP000183263"/>
    </source>
</evidence>
<dbReference type="Proteomes" id="UP000183263">
    <property type="component" value="Unassembled WGS sequence"/>
</dbReference>
<name>A0A1G8P886_9NOCA</name>
<dbReference type="Pfam" id="PF10861">
    <property type="entry name" value="DUF2784"/>
    <property type="match status" value="1"/>
</dbReference>
<dbReference type="AlphaFoldDB" id="A0A1G8P886"/>
<protein>
    <recommendedName>
        <fullName evidence="3">DUF2784 domain-containing protein</fullName>
    </recommendedName>
</protein>
<dbReference type="OrthoDB" id="370375at2"/>
<dbReference type="RefSeq" id="WP_072739138.1">
    <property type="nucleotide sequence ID" value="NZ_CP048813.1"/>
</dbReference>
<gene>
    <name evidence="1" type="ORF">SAMN05444695_11298</name>
</gene>
<keyword evidence="2" id="KW-1185">Reference proteome</keyword>
<sequence length="137" mass="15062">MVYHALALTVAIVHLLFVAYVVVGGFLAWRVPWTIVIHVPAVLWGFGGVIFGYECPLTHLESWAREKAGESRLPQSGFIDHYLTGVLYPEDALGLVRSLVAAAVIASWIGFVALLVSRRRRRSTPPRPLVSGTTPEL</sequence>
<dbReference type="InterPro" id="IPR021218">
    <property type="entry name" value="DUF2784"/>
</dbReference>
<dbReference type="EMBL" id="FNDN01000012">
    <property type="protein sequence ID" value="SDI88711.1"/>
    <property type="molecule type" value="Genomic_DNA"/>
</dbReference>
<organism evidence="1 2">
    <name type="scientific">Rhodococcus triatomae</name>
    <dbReference type="NCBI Taxonomy" id="300028"/>
    <lineage>
        <taxon>Bacteria</taxon>
        <taxon>Bacillati</taxon>
        <taxon>Actinomycetota</taxon>
        <taxon>Actinomycetes</taxon>
        <taxon>Mycobacteriales</taxon>
        <taxon>Nocardiaceae</taxon>
        <taxon>Rhodococcus</taxon>
    </lineage>
</organism>
<evidence type="ECO:0000313" key="1">
    <source>
        <dbReference type="EMBL" id="SDI88711.1"/>
    </source>
</evidence>
<evidence type="ECO:0008006" key="3">
    <source>
        <dbReference type="Google" id="ProtNLM"/>
    </source>
</evidence>
<reference evidence="1 2" key="1">
    <citation type="submission" date="2016-10" db="EMBL/GenBank/DDBJ databases">
        <authorList>
            <person name="de Groot N.N."/>
        </authorList>
    </citation>
    <scope>NUCLEOTIDE SEQUENCE [LARGE SCALE GENOMIC DNA]</scope>
    <source>
        <strain evidence="1 2">DSM 44892</strain>
    </source>
</reference>